<dbReference type="HOGENOM" id="CLU_068820_0_0_1"/>
<dbReference type="Proteomes" id="UP000030651">
    <property type="component" value="Unassembled WGS sequence"/>
</dbReference>
<keyword evidence="4" id="KW-0256">Endoplasmic reticulum</keyword>
<keyword evidence="12" id="KW-1185">Reference proteome</keyword>
<dbReference type="RefSeq" id="XP_007834447.1">
    <property type="nucleotide sequence ID" value="XM_007836256.1"/>
</dbReference>
<keyword evidence="6 9" id="KW-0472">Membrane</keyword>
<dbReference type="InterPro" id="IPR005595">
    <property type="entry name" value="TRAP_alpha"/>
</dbReference>
<dbReference type="EMBL" id="KI912113">
    <property type="protein sequence ID" value="ETS80146.1"/>
    <property type="molecule type" value="Genomic_DNA"/>
</dbReference>
<keyword evidence="5 9" id="KW-1133">Transmembrane helix</keyword>
<evidence type="ECO:0000313" key="11">
    <source>
        <dbReference type="EMBL" id="ETS80146.1"/>
    </source>
</evidence>
<dbReference type="PANTHER" id="PTHR12924:SF0">
    <property type="entry name" value="TRANSLOCON-ASSOCIATED PROTEIN SUBUNIT ALPHA"/>
    <property type="match status" value="1"/>
</dbReference>
<dbReference type="GeneID" id="19272688"/>
<evidence type="ECO:0000313" key="12">
    <source>
        <dbReference type="Proteomes" id="UP000030651"/>
    </source>
</evidence>
<keyword evidence="2 9" id="KW-0812">Transmembrane</keyword>
<comment type="function">
    <text evidence="7">Is probably involved in a pathway contributing to genomic integrity.</text>
</comment>
<evidence type="ECO:0000256" key="9">
    <source>
        <dbReference type="SAM" id="Phobius"/>
    </source>
</evidence>
<reference evidence="12" key="1">
    <citation type="journal article" date="2015" name="BMC Genomics">
        <title>Genomic and transcriptomic analysis of the endophytic fungus Pestalotiopsis fici reveals its lifestyle and high potential for synthesis of natural products.</title>
        <authorList>
            <person name="Wang X."/>
            <person name="Zhang X."/>
            <person name="Liu L."/>
            <person name="Xiang M."/>
            <person name="Wang W."/>
            <person name="Sun X."/>
            <person name="Che Y."/>
            <person name="Guo L."/>
            <person name="Liu G."/>
            <person name="Guo L."/>
            <person name="Wang C."/>
            <person name="Yin W.B."/>
            <person name="Stadler M."/>
            <person name="Zhang X."/>
            <person name="Liu X."/>
        </authorList>
    </citation>
    <scope>NUCLEOTIDE SEQUENCE [LARGE SCALE GENOMIC DNA]</scope>
    <source>
        <strain evidence="12">W106-1 / CGMCC3.15140</strain>
    </source>
</reference>
<organism evidence="11 12">
    <name type="scientific">Pestalotiopsis fici (strain W106-1 / CGMCC3.15140)</name>
    <dbReference type="NCBI Taxonomy" id="1229662"/>
    <lineage>
        <taxon>Eukaryota</taxon>
        <taxon>Fungi</taxon>
        <taxon>Dikarya</taxon>
        <taxon>Ascomycota</taxon>
        <taxon>Pezizomycotina</taxon>
        <taxon>Sordariomycetes</taxon>
        <taxon>Xylariomycetidae</taxon>
        <taxon>Amphisphaeriales</taxon>
        <taxon>Sporocadaceae</taxon>
        <taxon>Pestalotiopsis</taxon>
    </lineage>
</organism>
<dbReference type="KEGG" id="pfy:PFICI_07675"/>
<dbReference type="Pfam" id="PF03896">
    <property type="entry name" value="TRAP_alpha"/>
    <property type="match status" value="1"/>
</dbReference>
<proteinExistence type="inferred from homology"/>
<evidence type="ECO:0000256" key="8">
    <source>
        <dbReference type="ARBA" id="ARBA00038311"/>
    </source>
</evidence>
<evidence type="ECO:0000256" key="4">
    <source>
        <dbReference type="ARBA" id="ARBA00022824"/>
    </source>
</evidence>
<keyword evidence="3 10" id="KW-0732">Signal</keyword>
<evidence type="ECO:0000256" key="3">
    <source>
        <dbReference type="ARBA" id="ARBA00022729"/>
    </source>
</evidence>
<dbReference type="PANTHER" id="PTHR12924">
    <property type="entry name" value="TRANSLOCON-ASSOCIATED PROTEIN, ALPHA SUBUNIT"/>
    <property type="match status" value="1"/>
</dbReference>
<dbReference type="GO" id="GO:0005789">
    <property type="term" value="C:endoplasmic reticulum membrane"/>
    <property type="evidence" value="ECO:0007669"/>
    <property type="project" value="UniProtKB-SubCell"/>
</dbReference>
<feature type="transmembrane region" description="Helical" evidence="9">
    <location>
        <begin position="177"/>
        <end position="195"/>
    </location>
</feature>
<dbReference type="OMA" id="YQEEWIP"/>
<evidence type="ECO:0000256" key="2">
    <source>
        <dbReference type="ARBA" id="ARBA00022692"/>
    </source>
</evidence>
<dbReference type="InParanoid" id="W3X4P3"/>
<comment type="similarity">
    <text evidence="8">Belongs to the IRC22 family.</text>
</comment>
<sequence length="266" mass="28679">MVALKYSALAALALRVASVFAQEHSPIDEDAGNPENTPELRADISATFPEADIFGVKLVNGRPTKAVIEIANHEDEPIQFAFVGGSLHTLQPLPENAHPSVGIVRNLSTVRYDAIIPAGETQSLPYSFVLDMNPQDLRLSLGAVVSTQSGNIFQIGVTEQTVSIVEAPTSIFDPQIIFLYLVLGAAFSGVSYFVYKTYIEAFFPQAKKQRAPKKAKVVEAEPLSGGEGVATGAEKFDASWIPEDHINRPVAKRVKSGASQKKKTAE</sequence>
<gene>
    <name evidence="11" type="ORF">PFICI_07675</name>
</gene>
<evidence type="ECO:0000256" key="6">
    <source>
        <dbReference type="ARBA" id="ARBA00023136"/>
    </source>
</evidence>
<evidence type="ECO:0000256" key="1">
    <source>
        <dbReference type="ARBA" id="ARBA00004115"/>
    </source>
</evidence>
<feature type="signal peptide" evidence="10">
    <location>
        <begin position="1"/>
        <end position="21"/>
    </location>
</feature>
<feature type="chain" id="PRO_5004834192" evidence="10">
    <location>
        <begin position="22"/>
        <end position="266"/>
    </location>
</feature>
<evidence type="ECO:0000256" key="7">
    <source>
        <dbReference type="ARBA" id="ARBA00037565"/>
    </source>
</evidence>
<accession>W3X4P3</accession>
<dbReference type="OrthoDB" id="1926781at2759"/>
<evidence type="ECO:0000256" key="5">
    <source>
        <dbReference type="ARBA" id="ARBA00022989"/>
    </source>
</evidence>
<dbReference type="eggNOG" id="ENOG502S7BF">
    <property type="taxonomic scope" value="Eukaryota"/>
</dbReference>
<protein>
    <submittedName>
        <fullName evidence="11">Uncharacterized protein</fullName>
    </submittedName>
</protein>
<comment type="subcellular location">
    <subcellularLocation>
        <location evidence="1">Endoplasmic reticulum membrane</location>
        <topology evidence="1">Single-pass type I membrane protein</topology>
    </subcellularLocation>
</comment>
<evidence type="ECO:0000256" key="10">
    <source>
        <dbReference type="SAM" id="SignalP"/>
    </source>
</evidence>
<dbReference type="AlphaFoldDB" id="W3X4P3"/>
<name>W3X4P3_PESFW</name>